<gene>
    <name evidence="12" type="ORF">AMR76_17375</name>
</gene>
<evidence type="ECO:0000256" key="4">
    <source>
        <dbReference type="ARBA" id="ARBA00022723"/>
    </source>
</evidence>
<dbReference type="InterPro" id="IPR017968">
    <property type="entry name" value="Acylphosphatase_CS"/>
</dbReference>
<evidence type="ECO:0000259" key="10">
    <source>
        <dbReference type="PROSITE" id="PS51160"/>
    </source>
</evidence>
<comment type="catalytic activity">
    <reaction evidence="7 8">
        <text>C-terminal L-cysteinyl-[HypE protein] + carbamoyl phosphate + ATP + H2O = C-terminal S-carboxamide-L-cysteinyl-[HypE protein] + AMP + phosphate + diphosphate + H(+)</text>
        <dbReference type="Rhea" id="RHEA:55636"/>
        <dbReference type="Rhea" id="RHEA-COMP:14247"/>
        <dbReference type="Rhea" id="RHEA-COMP:14392"/>
        <dbReference type="ChEBI" id="CHEBI:15377"/>
        <dbReference type="ChEBI" id="CHEBI:15378"/>
        <dbReference type="ChEBI" id="CHEBI:30616"/>
        <dbReference type="ChEBI" id="CHEBI:33019"/>
        <dbReference type="ChEBI" id="CHEBI:43474"/>
        <dbReference type="ChEBI" id="CHEBI:58228"/>
        <dbReference type="ChEBI" id="CHEBI:76913"/>
        <dbReference type="ChEBI" id="CHEBI:139126"/>
        <dbReference type="ChEBI" id="CHEBI:456215"/>
    </reaction>
</comment>
<comment type="caution">
    <text evidence="12">The sequence shown here is derived from an EMBL/GenBank/DDBJ whole genome shotgun (WGS) entry which is preliminary data.</text>
</comment>
<dbReference type="SUPFAM" id="SSF54975">
    <property type="entry name" value="Acylphosphatase/BLUF domain-like"/>
    <property type="match status" value="1"/>
</dbReference>
<dbReference type="EMBL" id="LKHS01000017">
    <property type="protein sequence ID" value="KQH84579.1"/>
    <property type="molecule type" value="Genomic_DNA"/>
</dbReference>
<dbReference type="Gene3D" id="3.30.110.120">
    <property type="match status" value="1"/>
</dbReference>
<dbReference type="RefSeq" id="WP_055466717.1">
    <property type="nucleotide sequence ID" value="NZ_LKHS01000017.1"/>
</dbReference>
<dbReference type="InterPro" id="IPR055128">
    <property type="entry name" value="HypF_C_2"/>
</dbReference>
<dbReference type="PROSITE" id="PS00150">
    <property type="entry name" value="ACYLPHOSPHATASE_1"/>
    <property type="match status" value="1"/>
</dbReference>
<dbReference type="GO" id="GO:0003998">
    <property type="term" value="F:acylphosphatase activity"/>
    <property type="evidence" value="ECO:0007669"/>
    <property type="project" value="UniProtKB-EC"/>
</dbReference>
<keyword evidence="9" id="KW-0378">Hydrolase</keyword>
<evidence type="ECO:0000256" key="6">
    <source>
        <dbReference type="ARBA" id="ARBA00022833"/>
    </source>
</evidence>
<evidence type="ECO:0000313" key="12">
    <source>
        <dbReference type="EMBL" id="KQH84579.1"/>
    </source>
</evidence>
<evidence type="ECO:0000256" key="3">
    <source>
        <dbReference type="ARBA" id="ARBA00022598"/>
    </source>
</evidence>
<dbReference type="Pfam" id="PF07503">
    <property type="entry name" value="zf-HYPF"/>
    <property type="match status" value="2"/>
</dbReference>
<dbReference type="Gene3D" id="3.90.870.50">
    <property type="match status" value="1"/>
</dbReference>
<dbReference type="Gene3D" id="3.30.420.360">
    <property type="match status" value="1"/>
</dbReference>
<dbReference type="InterPro" id="IPR036046">
    <property type="entry name" value="Acylphosphatase-like_dom_sf"/>
</dbReference>
<organism evidence="12 13">
    <name type="scientific">Vibrio furnissii</name>
    <dbReference type="NCBI Taxonomy" id="29494"/>
    <lineage>
        <taxon>Bacteria</taxon>
        <taxon>Pseudomonadati</taxon>
        <taxon>Pseudomonadota</taxon>
        <taxon>Gammaproteobacteria</taxon>
        <taxon>Vibrionales</taxon>
        <taxon>Vibrionaceae</taxon>
        <taxon>Vibrio</taxon>
    </lineage>
</organism>
<evidence type="ECO:0000256" key="5">
    <source>
        <dbReference type="ARBA" id="ARBA00022771"/>
    </source>
</evidence>
<dbReference type="GO" id="GO:0016743">
    <property type="term" value="F:carboxyl- or carbamoyltransferase activity"/>
    <property type="evidence" value="ECO:0007669"/>
    <property type="project" value="UniProtKB-UniRule"/>
</dbReference>
<evidence type="ECO:0000256" key="1">
    <source>
        <dbReference type="ARBA" id="ARBA00004711"/>
    </source>
</evidence>
<feature type="domain" description="Acylphosphatase-like" evidence="10">
    <location>
        <begin position="3"/>
        <end position="89"/>
    </location>
</feature>
<dbReference type="GO" id="GO:0003725">
    <property type="term" value="F:double-stranded RNA binding"/>
    <property type="evidence" value="ECO:0007669"/>
    <property type="project" value="InterPro"/>
</dbReference>
<dbReference type="Pfam" id="PF22521">
    <property type="entry name" value="HypF_C_2"/>
    <property type="match status" value="1"/>
</dbReference>
<dbReference type="PIRSF" id="PIRSF006256">
    <property type="entry name" value="CMPcnvr_hdrg_mat"/>
    <property type="match status" value="1"/>
</dbReference>
<keyword evidence="13" id="KW-1185">Reference proteome</keyword>
<dbReference type="PANTHER" id="PTHR42959:SF1">
    <property type="entry name" value="CARBAMOYLTRANSFERASE HYPF"/>
    <property type="match status" value="1"/>
</dbReference>
<feature type="active site" evidence="9">
    <location>
        <position position="18"/>
    </location>
</feature>
<dbReference type="InParanoid" id="A0A0Q2SB22"/>
<dbReference type="Gene3D" id="3.30.420.40">
    <property type="match status" value="1"/>
</dbReference>
<comment type="similarity">
    <text evidence="2 8">Belongs to the carbamoyltransferase HypF family.</text>
</comment>
<dbReference type="PROSITE" id="PS51160">
    <property type="entry name" value="ACYLPHOSPHATASE_3"/>
    <property type="match status" value="1"/>
</dbReference>
<dbReference type="Pfam" id="PF00708">
    <property type="entry name" value="Acylphosphatase"/>
    <property type="match status" value="1"/>
</dbReference>
<keyword evidence="5" id="KW-0863">Zinc-finger</keyword>
<dbReference type="InterPro" id="IPR017945">
    <property type="entry name" value="DHBP_synth_RibB-like_a/b_dom"/>
</dbReference>
<accession>A0A0Q2SB22</accession>
<sequence>MMRCLIEIKGQVQGVGFRPFVYRLAIEHQLKGWVINDARGVRIDVQGEQRQFDAFYRELLIQTPPLARVDNVALRPLDPTDFAAFQILSSSDDAEISVSVPPDQAICMDCRRELFDPNSRFYHYPFINCTNCGPRFTIIKALPYDRHQTSMADFKLCPACARAYQNPMDRRYHAQPVSCAHCGPSVTLLSPQQTCIAKSHAAIERAAEQLIAGGVIALKGLGGFHLVCDATSLQAVARLRELKHRARKPLAVMVSDVAQAKHYVQGEALEWQTLKSQASPIVLMHKAEHTDAGRVPVADNVAPDVDCLGVMLAYTPLHLLLIDALQQRGCFAPLVMTSANVSGLPLATEAQQVFAMFGASLDCVLDHNRPIVHACDDSLVQLAAGSMRVLRMARGYAPLSFPLANRAPATLAVGAQQKSTVAFAVRNQWFLSPYLGDLTDLDTQQRFVDATHYFPHLYQASTERWVADAHPGYFSTQWVNEQTSSALHVQHHYAHILSVMAESQLNGPVLGVSFDGTGAGDDGTVWGGEVMIADRLGYQRIAHLRPFRLIGGEQAIREPERVLYALLLELMTPAEIQQLHLPAFAAWSDSRFQNLFHLWRNAERSPLCSSVGRLFDAWACLLGLVITPDYEGESGLQMENAARQAGEHQVALSLPWRDQQLDWAPALQQSLERGLASDDVSAKRWACVCSDAFIGALAKAVIDIAQQHANLPLVLSGGVFQNRCLLDAIDAMYPDSACPFITGSHIPVNDSGIAAGQLWHQLAYDL</sequence>
<dbReference type="InterPro" id="IPR006070">
    <property type="entry name" value="Sua5-like_dom"/>
</dbReference>
<comment type="catalytic activity">
    <reaction evidence="9">
        <text>an acyl phosphate + H2O = a carboxylate + phosphate + H(+)</text>
        <dbReference type="Rhea" id="RHEA:14965"/>
        <dbReference type="ChEBI" id="CHEBI:15377"/>
        <dbReference type="ChEBI" id="CHEBI:15378"/>
        <dbReference type="ChEBI" id="CHEBI:29067"/>
        <dbReference type="ChEBI" id="CHEBI:43474"/>
        <dbReference type="ChEBI" id="CHEBI:59918"/>
        <dbReference type="EC" id="3.6.1.7"/>
    </reaction>
</comment>
<dbReference type="InterPro" id="IPR001792">
    <property type="entry name" value="Acylphosphatase-like_dom"/>
</dbReference>
<dbReference type="NCBIfam" id="TIGR00143">
    <property type="entry name" value="hypF"/>
    <property type="match status" value="1"/>
</dbReference>
<dbReference type="UniPathway" id="UPA00335"/>
<comment type="pathway">
    <text evidence="1 8">Protein modification; [NiFe] hydrogenase maturation.</text>
</comment>
<dbReference type="Pfam" id="PF17788">
    <property type="entry name" value="HypF_C"/>
    <property type="match status" value="1"/>
</dbReference>
<dbReference type="AlphaFoldDB" id="A0A0Q2SB22"/>
<evidence type="ECO:0000259" key="11">
    <source>
        <dbReference type="PROSITE" id="PS51163"/>
    </source>
</evidence>
<dbReference type="InterPro" id="IPR011125">
    <property type="entry name" value="Znf_HypF"/>
</dbReference>
<dbReference type="PANTHER" id="PTHR42959">
    <property type="entry name" value="CARBAMOYLTRANSFERASE"/>
    <property type="match status" value="1"/>
</dbReference>
<evidence type="ECO:0000256" key="9">
    <source>
        <dbReference type="PROSITE-ProRule" id="PRU00520"/>
    </source>
</evidence>
<evidence type="ECO:0000256" key="8">
    <source>
        <dbReference type="PIRNR" id="PIRNR006256"/>
    </source>
</evidence>
<dbReference type="InterPro" id="IPR004421">
    <property type="entry name" value="Carbamoyltransferase_HypF"/>
</dbReference>
<feature type="domain" description="YrdC-like" evidence="11">
    <location>
        <begin position="200"/>
        <end position="395"/>
    </location>
</feature>
<reference evidence="12 13" key="1">
    <citation type="submission" date="2015-08" db="EMBL/GenBank/DDBJ databases">
        <title>Antibacterial properties of a collection of Vibrionaceae strains.</title>
        <authorList>
            <person name="Giubergia S."/>
        </authorList>
    </citation>
    <scope>NUCLEOTIDE SEQUENCE [LARGE SCALE GENOMIC DNA]</scope>
    <source>
        <strain evidence="12 13">S0821</strain>
    </source>
</reference>
<dbReference type="GO" id="GO:0016874">
    <property type="term" value="F:ligase activity"/>
    <property type="evidence" value="ECO:0007669"/>
    <property type="project" value="UniProtKB-UniRule"/>
</dbReference>
<dbReference type="SUPFAM" id="SSF55821">
    <property type="entry name" value="YrdC/RibB"/>
    <property type="match status" value="1"/>
</dbReference>
<dbReference type="Pfam" id="PF01300">
    <property type="entry name" value="Sua5_yciO_yrdC"/>
    <property type="match status" value="1"/>
</dbReference>
<proteinExistence type="inferred from homology"/>
<name>A0A0Q2SB22_VIBFU</name>
<dbReference type="EC" id="6.2.-.-" evidence="8"/>
<dbReference type="PROSITE" id="PS51163">
    <property type="entry name" value="YRDC"/>
    <property type="match status" value="1"/>
</dbReference>
<comment type="function">
    <text evidence="8">Involved in the maturation of [NiFe] hydrogenases. Along with HypE, it catalyzes the synthesis of the CN ligands of the active site iron of [NiFe]-hydrogenases. HypF functions as a carbamoyl transferase using carbamoylphosphate as a substrate and transferring the carboxamido moiety in an ATP-dependent reaction to the thiolate of the C-terminal cysteine of HypE yielding a protein-S-carboxamide.</text>
</comment>
<dbReference type="InterPro" id="IPR041440">
    <property type="entry name" value="HypF_C"/>
</dbReference>
<keyword evidence="3" id="KW-0436">Ligase</keyword>
<dbReference type="Proteomes" id="UP000051221">
    <property type="component" value="Unassembled WGS sequence"/>
</dbReference>
<protein>
    <recommendedName>
        <fullName evidence="8">Carbamoyltransferase HypF</fullName>
        <ecNumber evidence="8">6.2.-.-</ecNumber>
    </recommendedName>
</protein>
<evidence type="ECO:0000256" key="7">
    <source>
        <dbReference type="ARBA" id="ARBA00048220"/>
    </source>
</evidence>
<dbReference type="GO" id="GO:0008270">
    <property type="term" value="F:zinc ion binding"/>
    <property type="evidence" value="ECO:0007669"/>
    <property type="project" value="UniProtKB-KW"/>
</dbReference>
<evidence type="ECO:0000313" key="13">
    <source>
        <dbReference type="Proteomes" id="UP000051221"/>
    </source>
</evidence>
<keyword evidence="4" id="KW-0479">Metal-binding</keyword>
<dbReference type="GO" id="GO:0051604">
    <property type="term" value="P:protein maturation"/>
    <property type="evidence" value="ECO:0007669"/>
    <property type="project" value="TreeGrafter"/>
</dbReference>
<evidence type="ECO:0000256" key="2">
    <source>
        <dbReference type="ARBA" id="ARBA00008097"/>
    </source>
</evidence>
<keyword evidence="6" id="KW-0862">Zinc</keyword>
<dbReference type="InterPro" id="IPR051060">
    <property type="entry name" value="Carbamoyltrans_HypF-like"/>
</dbReference>
<dbReference type="FunCoup" id="A0A0Q2SB22">
    <property type="interactions" value="50"/>
</dbReference>
<feature type="active site" evidence="9">
    <location>
        <position position="36"/>
    </location>
</feature>